<dbReference type="EC" id="3.1.6.6" evidence="8"/>
<protein>
    <submittedName>
        <fullName evidence="8">Choline-sulfatase</fullName>
        <ecNumber evidence="8">3.1.6.6</ecNumber>
    </submittedName>
</protein>
<dbReference type="GO" id="GO:0004423">
    <property type="term" value="F:iduronate-2-sulfatase activity"/>
    <property type="evidence" value="ECO:0007669"/>
    <property type="project" value="InterPro"/>
</dbReference>
<keyword evidence="4" id="KW-0732">Signal</keyword>
<gene>
    <name evidence="8" type="primary">betC_6</name>
    <name evidence="8" type="ORF">Pan216_27650</name>
</gene>
<dbReference type="GO" id="GO:0046872">
    <property type="term" value="F:metal ion binding"/>
    <property type="evidence" value="ECO:0007669"/>
    <property type="project" value="UniProtKB-KW"/>
</dbReference>
<dbReference type="InterPro" id="IPR035874">
    <property type="entry name" value="IDS"/>
</dbReference>
<dbReference type="GO" id="GO:0047753">
    <property type="term" value="F:choline-sulfatase activity"/>
    <property type="evidence" value="ECO:0007669"/>
    <property type="project" value="UniProtKB-EC"/>
</dbReference>
<dbReference type="PANTHER" id="PTHR45953">
    <property type="entry name" value="IDURONATE 2-SULFATASE"/>
    <property type="match status" value="1"/>
</dbReference>
<evidence type="ECO:0000256" key="5">
    <source>
        <dbReference type="ARBA" id="ARBA00022801"/>
    </source>
</evidence>
<evidence type="ECO:0000313" key="8">
    <source>
        <dbReference type="EMBL" id="QDU61900.1"/>
    </source>
</evidence>
<reference evidence="8 9" key="1">
    <citation type="submission" date="2019-02" db="EMBL/GenBank/DDBJ databases">
        <title>Deep-cultivation of Planctomycetes and their phenomic and genomic characterization uncovers novel biology.</title>
        <authorList>
            <person name="Wiegand S."/>
            <person name="Jogler M."/>
            <person name="Boedeker C."/>
            <person name="Pinto D."/>
            <person name="Vollmers J."/>
            <person name="Rivas-Marin E."/>
            <person name="Kohn T."/>
            <person name="Peeters S.H."/>
            <person name="Heuer A."/>
            <person name="Rast P."/>
            <person name="Oberbeckmann S."/>
            <person name="Bunk B."/>
            <person name="Jeske O."/>
            <person name="Meyerdierks A."/>
            <person name="Storesund J.E."/>
            <person name="Kallscheuer N."/>
            <person name="Luecker S."/>
            <person name="Lage O.M."/>
            <person name="Pohl T."/>
            <person name="Merkel B.J."/>
            <person name="Hornburger P."/>
            <person name="Mueller R.-W."/>
            <person name="Bruemmer F."/>
            <person name="Labrenz M."/>
            <person name="Spormann A.M."/>
            <person name="Op den Camp H."/>
            <person name="Overmann J."/>
            <person name="Amann R."/>
            <person name="Jetten M.S.M."/>
            <person name="Mascher T."/>
            <person name="Medema M.H."/>
            <person name="Devos D.P."/>
            <person name="Kaster A.-K."/>
            <person name="Ovreas L."/>
            <person name="Rohde M."/>
            <person name="Galperin M.Y."/>
            <person name="Jogler C."/>
        </authorList>
    </citation>
    <scope>NUCLEOTIDE SEQUENCE [LARGE SCALE GENOMIC DNA]</scope>
    <source>
        <strain evidence="8 9">Pan216</strain>
    </source>
</reference>
<dbReference type="PANTHER" id="PTHR45953:SF1">
    <property type="entry name" value="IDURONATE 2-SULFATASE"/>
    <property type="match status" value="1"/>
</dbReference>
<evidence type="ECO:0000256" key="3">
    <source>
        <dbReference type="ARBA" id="ARBA00022723"/>
    </source>
</evidence>
<keyword evidence="5 8" id="KW-0378">Hydrolase</keyword>
<organism evidence="8 9">
    <name type="scientific">Kolteria novifilia</name>
    <dbReference type="NCBI Taxonomy" id="2527975"/>
    <lineage>
        <taxon>Bacteria</taxon>
        <taxon>Pseudomonadati</taxon>
        <taxon>Planctomycetota</taxon>
        <taxon>Planctomycetia</taxon>
        <taxon>Kolteriales</taxon>
        <taxon>Kolteriaceae</taxon>
        <taxon>Kolteria</taxon>
    </lineage>
</organism>
<dbReference type="EMBL" id="CP036279">
    <property type="protein sequence ID" value="QDU61900.1"/>
    <property type="molecule type" value="Genomic_DNA"/>
</dbReference>
<evidence type="ECO:0000313" key="9">
    <source>
        <dbReference type="Proteomes" id="UP000317093"/>
    </source>
</evidence>
<evidence type="ECO:0000256" key="1">
    <source>
        <dbReference type="ARBA" id="ARBA00001913"/>
    </source>
</evidence>
<feature type="domain" description="Sulfatase N-terminal" evidence="7">
    <location>
        <begin position="55"/>
        <end position="390"/>
    </location>
</feature>
<evidence type="ECO:0000256" key="2">
    <source>
        <dbReference type="ARBA" id="ARBA00008779"/>
    </source>
</evidence>
<proteinExistence type="inferred from homology"/>
<comment type="cofactor">
    <cofactor evidence="1">
        <name>Ca(2+)</name>
        <dbReference type="ChEBI" id="CHEBI:29108"/>
    </cofactor>
</comment>
<sequence>MHYSLSTRGVSGKSAWIRQPWRWGQTTLMNAMLPCLATALAILTLTNVGRSDSPPNILIISIDDLNDWTGCLGGHPQAKTPNIDRLAQRGTLFRNAHCQAPICTPSRASLLSGLYPSTTGLYFLQPGLEASKIATRRPNLLQQFAKVGYRTMGAGKFVHGNDKAKYYDEYGGGMGGFGPRPKEKLSYPEGHPLWDWGAYPEDEAEMPDTKVADWVIGKLESKQSEPFLLVAGFWRPHVPMFAPPKYFEDFPLDEIEVPEVLTSDRDDLSAYAKALTIGLPAPRHEWFLENDGWKGAVQSYLASVAFVDHCVGRVLDALDKSPYRDNTIVVLFSDHGWHLGEKARWAKRSLWNDGIHVPLIIAAPGQKSRQVSDRPAGLIDIFPTLLELTGQPAREDLEGKSLVPLLVDPDAIWDRPILTTFGPNNHSLRSTRWHYLRYADGSEELYDHDHDPHEWHNLAAEPQHAAVISRMRAALPTINAAPILGKNPPWEVKAWREAETLRKIDQTGT</sequence>
<evidence type="ECO:0000256" key="6">
    <source>
        <dbReference type="ARBA" id="ARBA00022837"/>
    </source>
</evidence>
<dbReference type="InterPro" id="IPR000917">
    <property type="entry name" value="Sulfatase_N"/>
</dbReference>
<keyword evidence="6" id="KW-0106">Calcium</keyword>
<evidence type="ECO:0000256" key="4">
    <source>
        <dbReference type="ARBA" id="ARBA00022729"/>
    </source>
</evidence>
<accession>A0A518B4I6</accession>
<dbReference type="GO" id="GO:0005737">
    <property type="term" value="C:cytoplasm"/>
    <property type="evidence" value="ECO:0007669"/>
    <property type="project" value="TreeGrafter"/>
</dbReference>
<evidence type="ECO:0000259" key="7">
    <source>
        <dbReference type="Pfam" id="PF00884"/>
    </source>
</evidence>
<dbReference type="AlphaFoldDB" id="A0A518B4I6"/>
<comment type="similarity">
    <text evidence="2">Belongs to the sulfatase family.</text>
</comment>
<dbReference type="Gene3D" id="3.40.720.10">
    <property type="entry name" value="Alkaline Phosphatase, subunit A"/>
    <property type="match status" value="1"/>
</dbReference>
<name>A0A518B4I6_9BACT</name>
<keyword evidence="3" id="KW-0479">Metal-binding</keyword>
<dbReference type="CDD" id="cd16030">
    <property type="entry name" value="iduronate-2-sulfatase"/>
    <property type="match status" value="1"/>
</dbReference>
<dbReference type="Pfam" id="PF00884">
    <property type="entry name" value="Sulfatase"/>
    <property type="match status" value="1"/>
</dbReference>
<dbReference type="KEGG" id="knv:Pan216_27650"/>
<dbReference type="SUPFAM" id="SSF53649">
    <property type="entry name" value="Alkaline phosphatase-like"/>
    <property type="match status" value="1"/>
</dbReference>
<dbReference type="InterPro" id="IPR017850">
    <property type="entry name" value="Alkaline_phosphatase_core_sf"/>
</dbReference>
<keyword evidence="9" id="KW-1185">Reference proteome</keyword>
<dbReference type="Proteomes" id="UP000317093">
    <property type="component" value="Chromosome"/>
</dbReference>